<dbReference type="PANTHER" id="PTHR23517">
    <property type="entry name" value="RESISTANCE PROTEIN MDTM, PUTATIVE-RELATED-RELATED"/>
    <property type="match status" value="1"/>
</dbReference>
<evidence type="ECO:0000256" key="4">
    <source>
        <dbReference type="ARBA" id="ARBA00022692"/>
    </source>
</evidence>
<feature type="transmembrane region" description="Helical" evidence="7">
    <location>
        <begin position="244"/>
        <end position="266"/>
    </location>
</feature>
<dbReference type="EMBL" id="NEFA01000070">
    <property type="protein sequence ID" value="OYQ93075.1"/>
    <property type="molecule type" value="Genomic_DNA"/>
</dbReference>
<feature type="transmembrane region" description="Helical" evidence="7">
    <location>
        <begin position="49"/>
        <end position="67"/>
    </location>
</feature>
<feature type="transmembrane region" description="Helical" evidence="7">
    <location>
        <begin position="100"/>
        <end position="122"/>
    </location>
</feature>
<evidence type="ECO:0000256" key="1">
    <source>
        <dbReference type="ARBA" id="ARBA00004651"/>
    </source>
</evidence>
<evidence type="ECO:0000256" key="3">
    <source>
        <dbReference type="ARBA" id="ARBA00022475"/>
    </source>
</evidence>
<keyword evidence="5 7" id="KW-1133">Transmembrane helix</keyword>
<dbReference type="Proteomes" id="UP000215827">
    <property type="component" value="Unassembled WGS sequence"/>
</dbReference>
<feature type="transmembrane region" description="Helical" evidence="7">
    <location>
        <begin position="210"/>
        <end position="232"/>
    </location>
</feature>
<reference evidence="9 10" key="1">
    <citation type="submission" date="2017-04" db="EMBL/GenBank/DDBJ databases">
        <title>Emergence of KPC-2-producing Citrobacter isolates from sediments of a Chinese river.</title>
        <authorList>
            <person name="Zheng B."/>
        </authorList>
    </citation>
    <scope>NUCLEOTIDE SEQUENCE [LARGE SCALE GENOMIC DNA]</scope>
    <source>
        <strain evidence="9 10">C191</strain>
    </source>
</reference>
<dbReference type="InterPro" id="IPR020846">
    <property type="entry name" value="MFS_dom"/>
</dbReference>
<dbReference type="PROSITE" id="PS50850">
    <property type="entry name" value="MFS"/>
    <property type="match status" value="1"/>
</dbReference>
<dbReference type="PANTHER" id="PTHR23517:SF13">
    <property type="entry name" value="MAJOR FACILITATOR SUPERFAMILY MFS_1"/>
    <property type="match status" value="1"/>
</dbReference>
<evidence type="ECO:0000256" key="7">
    <source>
        <dbReference type="SAM" id="Phobius"/>
    </source>
</evidence>
<keyword evidence="4 7" id="KW-0812">Transmembrane</keyword>
<evidence type="ECO:0000256" key="5">
    <source>
        <dbReference type="ARBA" id="ARBA00022989"/>
    </source>
</evidence>
<evidence type="ECO:0000256" key="6">
    <source>
        <dbReference type="ARBA" id="ARBA00023136"/>
    </source>
</evidence>
<feature type="transmembrane region" description="Helical" evidence="7">
    <location>
        <begin position="167"/>
        <end position="189"/>
    </location>
</feature>
<feature type="transmembrane region" description="Helical" evidence="7">
    <location>
        <begin position="131"/>
        <end position="155"/>
    </location>
</feature>
<keyword evidence="3" id="KW-1003">Cell membrane</keyword>
<gene>
    <name evidence="9" type="ORF">B9P89_28035</name>
</gene>
<dbReference type="InterPro" id="IPR050171">
    <property type="entry name" value="MFS_Transporters"/>
</dbReference>
<feature type="domain" description="Major facilitator superfamily (MFS) profile" evidence="8">
    <location>
        <begin position="1"/>
        <end position="387"/>
    </location>
</feature>
<feature type="transmembrane region" description="Helical" evidence="7">
    <location>
        <begin position="337"/>
        <end position="358"/>
    </location>
</feature>
<feature type="transmembrane region" description="Helical" evidence="7">
    <location>
        <begin position="364"/>
        <end position="386"/>
    </location>
</feature>
<comment type="caution">
    <text evidence="9">The sequence shown here is derived from an EMBL/GenBank/DDBJ whole genome shotgun (WGS) entry which is preliminary data.</text>
</comment>
<evidence type="ECO:0000313" key="10">
    <source>
        <dbReference type="Proteomes" id="UP000215827"/>
    </source>
</evidence>
<keyword evidence="6 7" id="KW-0472">Membrane</keyword>
<evidence type="ECO:0000259" key="8">
    <source>
        <dbReference type="PROSITE" id="PS50850"/>
    </source>
</evidence>
<dbReference type="RefSeq" id="WP_094543502.1">
    <property type="nucleotide sequence ID" value="NZ_NEEZ01000070.1"/>
</dbReference>
<evidence type="ECO:0000313" key="9">
    <source>
        <dbReference type="EMBL" id="OYQ93075.1"/>
    </source>
</evidence>
<dbReference type="AlphaFoldDB" id="A0AA44NKE2"/>
<organism evidence="9 10">
    <name type="scientific">Citrobacter freundii</name>
    <dbReference type="NCBI Taxonomy" id="546"/>
    <lineage>
        <taxon>Bacteria</taxon>
        <taxon>Pseudomonadati</taxon>
        <taxon>Pseudomonadota</taxon>
        <taxon>Gammaproteobacteria</taxon>
        <taxon>Enterobacterales</taxon>
        <taxon>Enterobacteriaceae</taxon>
        <taxon>Citrobacter</taxon>
        <taxon>Citrobacter freundii complex</taxon>
    </lineage>
</organism>
<dbReference type="GO" id="GO:0022857">
    <property type="term" value="F:transmembrane transporter activity"/>
    <property type="evidence" value="ECO:0007669"/>
    <property type="project" value="InterPro"/>
</dbReference>
<dbReference type="Pfam" id="PF07690">
    <property type="entry name" value="MFS_1"/>
    <property type="match status" value="1"/>
</dbReference>
<name>A0AA44NKE2_CITFR</name>
<dbReference type="SUPFAM" id="SSF103473">
    <property type="entry name" value="MFS general substrate transporter"/>
    <property type="match status" value="1"/>
</dbReference>
<dbReference type="InterPro" id="IPR011701">
    <property type="entry name" value="MFS"/>
</dbReference>
<accession>A0AA44NKE2</accession>
<sequence length="417" mass="42830">MKNRSVNTTFVGATLALTVIFAASASPIPLYNIYRQTAALTYSDLSLTAVVYFAGAVTALLVFGRLSNHLGRKITTLLALGLTAMACLLLFHVSSVTPLIIGRLLQGLACGLASSATAAYIIDSAPLSPPWLAATAASTAPLVGLTIGAICSGALIEYGPMPRTLPYLAVLAVLFICALVITACRETVARNPGALSSLRPTITLPRSARRLFPVAGCTFVATWAFGGFYQAFGPSMAADQLGATNALVAAVVFASLMAPSAIGGPLSGYFTPASAQRIGMTVFFLAVAGVLVALQTKAVIPFIMASILAGAAQGATLSGSIRSLLAGTTTGERAGILSLIYATSYSGAAIPSLIAGQLSRTLSLFQIATGYGVLAAVACTITLLAARNPLSFSQIQKEHSHDTNAITHSDAGNDIRR</sequence>
<dbReference type="GO" id="GO:0005886">
    <property type="term" value="C:plasma membrane"/>
    <property type="evidence" value="ECO:0007669"/>
    <property type="project" value="UniProtKB-SubCell"/>
</dbReference>
<keyword evidence="2" id="KW-0813">Transport</keyword>
<feature type="transmembrane region" description="Helical" evidence="7">
    <location>
        <begin position="278"/>
        <end position="296"/>
    </location>
</feature>
<dbReference type="InterPro" id="IPR036259">
    <property type="entry name" value="MFS_trans_sf"/>
</dbReference>
<evidence type="ECO:0000256" key="2">
    <source>
        <dbReference type="ARBA" id="ARBA00022448"/>
    </source>
</evidence>
<dbReference type="Gene3D" id="1.20.1250.20">
    <property type="entry name" value="MFS general substrate transporter like domains"/>
    <property type="match status" value="1"/>
</dbReference>
<protein>
    <recommendedName>
        <fullName evidence="8">Major facilitator superfamily (MFS) profile domain-containing protein</fullName>
    </recommendedName>
</protein>
<comment type="subcellular location">
    <subcellularLocation>
        <location evidence="1">Cell membrane</location>
        <topology evidence="1">Multi-pass membrane protein</topology>
    </subcellularLocation>
</comment>
<proteinExistence type="predicted"/>
<feature type="transmembrane region" description="Helical" evidence="7">
    <location>
        <begin position="74"/>
        <end position="94"/>
    </location>
</feature>